<dbReference type="GO" id="GO:0005886">
    <property type="term" value="C:plasma membrane"/>
    <property type="evidence" value="ECO:0007669"/>
    <property type="project" value="UniProtKB-SubCell"/>
</dbReference>
<evidence type="ECO:0000256" key="1">
    <source>
        <dbReference type="ARBA" id="ARBA00000085"/>
    </source>
</evidence>
<evidence type="ECO:0000256" key="4">
    <source>
        <dbReference type="ARBA" id="ARBA00022553"/>
    </source>
</evidence>
<dbReference type="SMART" id="SM00388">
    <property type="entry name" value="HisKA"/>
    <property type="match status" value="1"/>
</dbReference>
<dbReference type="InterPro" id="IPR036890">
    <property type="entry name" value="HATPase_C_sf"/>
</dbReference>
<keyword evidence="4" id="KW-0597">Phosphoprotein</keyword>
<keyword evidence="5 12" id="KW-0808">Transferase</keyword>
<evidence type="ECO:0000259" key="11">
    <source>
        <dbReference type="PROSITE" id="PS50109"/>
    </source>
</evidence>
<evidence type="ECO:0000256" key="8">
    <source>
        <dbReference type="ARBA" id="ARBA00039401"/>
    </source>
</evidence>
<dbReference type="PRINTS" id="PR00344">
    <property type="entry name" value="BCTRLSENSOR"/>
</dbReference>
<feature type="domain" description="Histidine kinase" evidence="11">
    <location>
        <begin position="181"/>
        <end position="400"/>
    </location>
</feature>
<feature type="transmembrane region" description="Helical" evidence="10">
    <location>
        <begin position="25"/>
        <end position="44"/>
    </location>
</feature>
<dbReference type="AlphaFoldDB" id="A0A806FMV3"/>
<keyword evidence="10" id="KW-0812">Transmembrane</keyword>
<dbReference type="KEGG" id="bnm:BALAC2494_00789"/>
<keyword evidence="10" id="KW-1133">Transmembrane helix</keyword>
<evidence type="ECO:0000256" key="3">
    <source>
        <dbReference type="ARBA" id="ARBA00012438"/>
    </source>
</evidence>
<dbReference type="FunFam" id="3.30.565.10:FF:000006">
    <property type="entry name" value="Sensor histidine kinase WalK"/>
    <property type="match status" value="1"/>
</dbReference>
<dbReference type="PANTHER" id="PTHR45453">
    <property type="entry name" value="PHOSPHATE REGULON SENSOR PROTEIN PHOR"/>
    <property type="match status" value="1"/>
</dbReference>
<proteinExistence type="predicted"/>
<dbReference type="GO" id="GO:0016036">
    <property type="term" value="P:cellular response to phosphate starvation"/>
    <property type="evidence" value="ECO:0007669"/>
    <property type="project" value="TreeGrafter"/>
</dbReference>
<feature type="compositionally biased region" description="Basic and acidic residues" evidence="9">
    <location>
        <begin position="403"/>
        <end position="412"/>
    </location>
</feature>
<dbReference type="InterPro" id="IPR003594">
    <property type="entry name" value="HATPase_dom"/>
</dbReference>
<keyword evidence="6 12" id="KW-0418">Kinase</keyword>
<dbReference type="EMBL" id="CP002915">
    <property type="protein sequence ID" value="AEK29796.1"/>
    <property type="molecule type" value="Genomic_DNA"/>
</dbReference>
<dbReference type="Proteomes" id="UP000008394">
    <property type="component" value="Chromosome"/>
</dbReference>
<keyword evidence="10" id="KW-0472">Membrane</keyword>
<feature type="region of interest" description="Disordered" evidence="9">
    <location>
        <begin position="403"/>
        <end position="426"/>
    </location>
</feature>
<protein>
    <recommendedName>
        <fullName evidence="8">Sensor-like histidine kinase SenX3</fullName>
        <ecNumber evidence="3">2.7.13.3</ecNumber>
    </recommendedName>
</protein>
<organism evidence="12 13">
    <name type="scientific">Bifidobacterium animalis subsp. lactis CNCM I-2494</name>
    <dbReference type="NCBI Taxonomy" id="1042403"/>
    <lineage>
        <taxon>Bacteria</taxon>
        <taxon>Bacillati</taxon>
        <taxon>Actinomycetota</taxon>
        <taxon>Actinomycetes</taxon>
        <taxon>Bifidobacteriales</taxon>
        <taxon>Bifidobacteriaceae</taxon>
        <taxon>Bifidobacterium</taxon>
    </lineage>
</organism>
<dbReference type="PANTHER" id="PTHR45453:SF1">
    <property type="entry name" value="PHOSPHATE REGULON SENSOR PROTEIN PHOR"/>
    <property type="match status" value="1"/>
</dbReference>
<dbReference type="InterPro" id="IPR005467">
    <property type="entry name" value="His_kinase_dom"/>
</dbReference>
<dbReference type="GO" id="GO:0000155">
    <property type="term" value="F:phosphorelay sensor kinase activity"/>
    <property type="evidence" value="ECO:0007669"/>
    <property type="project" value="InterPro"/>
</dbReference>
<dbReference type="CDD" id="cd00075">
    <property type="entry name" value="HATPase"/>
    <property type="match status" value="1"/>
</dbReference>
<evidence type="ECO:0000256" key="5">
    <source>
        <dbReference type="ARBA" id="ARBA00022679"/>
    </source>
</evidence>
<sequence length="426" mass="46212">MCGFCAGCEWGTGSRWKGVMTPGEIAMAIAMGVLLIAGGYAIAYRAGRNREREREPSEAALFAGHADADAVDGERRMLAMLEEAVIVTDSSANVLVANEAAIERGLSVDGLIVDAGIRDLVQEAAQSDAAVERELELARDSQRLHVAVTAQCTADDRVTVVCADTGYRRSVDRVRRDFVTNVSHELKTPVGAIMLLAETIDDAGDDVDMIRHFAARIGVEAKRLDGLVRRLIELGRMHGDRATTRRTVDARELVRQAIIDTEVTAGARHTMVRMRDDAGENHPLPVTVDAAAVHIALKNLVENAINYSPEHAEVTVEVSRGEDQARIRVVDHGIGIPRQLQGRIFERFYRVDPARSRLTGGTGLGLSIASHHILANQGKLEVWSKPGEGSTFTVMLPLAMRDDDTPCNRDADAEGDPDGTGKEADR</sequence>
<evidence type="ECO:0000313" key="12">
    <source>
        <dbReference type="EMBL" id="AEK29796.1"/>
    </source>
</evidence>
<dbReference type="InterPro" id="IPR036097">
    <property type="entry name" value="HisK_dim/P_sf"/>
</dbReference>
<reference evidence="12 13" key="1">
    <citation type="journal article" date="2011" name="J. Bacteriol.">
        <title>Genome Sequence of the Probiotic Strain Bifidobacterium animalis subsp. lactis CNCM I-2494.</title>
        <authorList>
            <person name="Chervaux C."/>
            <person name="Grimaldi C."/>
            <person name="Bolotin A."/>
            <person name="Quinquis B."/>
            <person name="Legrain-Raspaud S."/>
            <person name="van Hylckama Vlieg J.E."/>
            <person name="Denariaz G."/>
            <person name="Smokvina T."/>
        </authorList>
    </citation>
    <scope>NUCLEOTIDE SEQUENCE [LARGE SCALE GENOMIC DNA]</scope>
    <source>
        <strain evidence="12 13">CNCM I-2494</strain>
    </source>
</reference>
<dbReference type="SUPFAM" id="SSF47384">
    <property type="entry name" value="Homodimeric domain of signal transducing histidine kinase"/>
    <property type="match status" value="1"/>
</dbReference>
<dbReference type="Gene3D" id="3.30.565.10">
    <property type="entry name" value="Histidine kinase-like ATPase, C-terminal domain"/>
    <property type="match status" value="1"/>
</dbReference>
<comment type="subcellular location">
    <subcellularLocation>
        <location evidence="2">Cell membrane</location>
    </subcellularLocation>
</comment>
<dbReference type="InterPro" id="IPR003661">
    <property type="entry name" value="HisK_dim/P_dom"/>
</dbReference>
<evidence type="ECO:0000256" key="6">
    <source>
        <dbReference type="ARBA" id="ARBA00022777"/>
    </source>
</evidence>
<evidence type="ECO:0000256" key="7">
    <source>
        <dbReference type="ARBA" id="ARBA00023012"/>
    </source>
</evidence>
<dbReference type="Pfam" id="PF02518">
    <property type="entry name" value="HATPase_c"/>
    <property type="match status" value="1"/>
</dbReference>
<dbReference type="CDD" id="cd00082">
    <property type="entry name" value="HisKA"/>
    <property type="match status" value="1"/>
</dbReference>
<evidence type="ECO:0000256" key="10">
    <source>
        <dbReference type="SAM" id="Phobius"/>
    </source>
</evidence>
<dbReference type="PROSITE" id="PS50109">
    <property type="entry name" value="HIS_KIN"/>
    <property type="match status" value="1"/>
</dbReference>
<dbReference type="Gene3D" id="1.10.287.130">
    <property type="match status" value="1"/>
</dbReference>
<name>A0A806FMV3_BIFAN</name>
<keyword evidence="7" id="KW-0902">Two-component regulatory system</keyword>
<dbReference type="EC" id="2.7.13.3" evidence="3"/>
<gene>
    <name evidence="12" type="ORF">BALAC2494_00789</name>
</gene>
<dbReference type="GO" id="GO:0004721">
    <property type="term" value="F:phosphoprotein phosphatase activity"/>
    <property type="evidence" value="ECO:0007669"/>
    <property type="project" value="TreeGrafter"/>
</dbReference>
<comment type="catalytic activity">
    <reaction evidence="1">
        <text>ATP + protein L-histidine = ADP + protein N-phospho-L-histidine.</text>
        <dbReference type="EC" id="2.7.13.3"/>
    </reaction>
</comment>
<dbReference type="SUPFAM" id="SSF55874">
    <property type="entry name" value="ATPase domain of HSP90 chaperone/DNA topoisomerase II/histidine kinase"/>
    <property type="match status" value="1"/>
</dbReference>
<evidence type="ECO:0000313" key="13">
    <source>
        <dbReference type="Proteomes" id="UP000008394"/>
    </source>
</evidence>
<dbReference type="InterPro" id="IPR004358">
    <property type="entry name" value="Sig_transdc_His_kin-like_C"/>
</dbReference>
<dbReference type="SMART" id="SM00387">
    <property type="entry name" value="HATPase_c"/>
    <property type="match status" value="1"/>
</dbReference>
<evidence type="ECO:0000256" key="2">
    <source>
        <dbReference type="ARBA" id="ARBA00004236"/>
    </source>
</evidence>
<dbReference type="InterPro" id="IPR050351">
    <property type="entry name" value="BphY/WalK/GraS-like"/>
</dbReference>
<dbReference type="Pfam" id="PF00512">
    <property type="entry name" value="HisKA"/>
    <property type="match status" value="1"/>
</dbReference>
<accession>A0A806FMV3</accession>
<evidence type="ECO:0000256" key="9">
    <source>
        <dbReference type="SAM" id="MobiDB-lite"/>
    </source>
</evidence>